<gene>
    <name evidence="2" type="ORF">VNO77_02924</name>
</gene>
<proteinExistence type="predicted"/>
<dbReference type="EMBL" id="JAYMYQ010000001">
    <property type="protein sequence ID" value="KAK7360906.1"/>
    <property type="molecule type" value="Genomic_DNA"/>
</dbReference>
<keyword evidence="1" id="KW-0812">Transmembrane</keyword>
<keyword evidence="1" id="KW-0472">Membrane</keyword>
<evidence type="ECO:0000313" key="2">
    <source>
        <dbReference type="EMBL" id="KAK7360906.1"/>
    </source>
</evidence>
<keyword evidence="1" id="KW-1133">Transmembrane helix</keyword>
<organism evidence="2 3">
    <name type="scientific">Canavalia gladiata</name>
    <name type="common">Sword bean</name>
    <name type="synonym">Dolichos gladiatus</name>
    <dbReference type="NCBI Taxonomy" id="3824"/>
    <lineage>
        <taxon>Eukaryota</taxon>
        <taxon>Viridiplantae</taxon>
        <taxon>Streptophyta</taxon>
        <taxon>Embryophyta</taxon>
        <taxon>Tracheophyta</taxon>
        <taxon>Spermatophyta</taxon>
        <taxon>Magnoliopsida</taxon>
        <taxon>eudicotyledons</taxon>
        <taxon>Gunneridae</taxon>
        <taxon>Pentapetalae</taxon>
        <taxon>rosids</taxon>
        <taxon>fabids</taxon>
        <taxon>Fabales</taxon>
        <taxon>Fabaceae</taxon>
        <taxon>Papilionoideae</taxon>
        <taxon>50 kb inversion clade</taxon>
        <taxon>NPAAA clade</taxon>
        <taxon>indigoferoid/millettioid clade</taxon>
        <taxon>Phaseoleae</taxon>
        <taxon>Canavalia</taxon>
    </lineage>
</organism>
<reference evidence="2 3" key="1">
    <citation type="submission" date="2024-01" db="EMBL/GenBank/DDBJ databases">
        <title>The genomes of 5 underutilized Papilionoideae crops provide insights into root nodulation and disease resistanc.</title>
        <authorList>
            <person name="Jiang F."/>
        </authorList>
    </citation>
    <scope>NUCLEOTIDE SEQUENCE [LARGE SCALE GENOMIC DNA]</scope>
    <source>
        <strain evidence="2">LVBAO_FW01</strain>
        <tissue evidence="2">Leaves</tissue>
    </source>
</reference>
<keyword evidence="3" id="KW-1185">Reference proteome</keyword>
<feature type="transmembrane region" description="Helical" evidence="1">
    <location>
        <begin position="87"/>
        <end position="110"/>
    </location>
</feature>
<dbReference type="Proteomes" id="UP001367508">
    <property type="component" value="Unassembled WGS sequence"/>
</dbReference>
<protein>
    <submittedName>
        <fullName evidence="2">Uncharacterized protein</fullName>
    </submittedName>
</protein>
<evidence type="ECO:0000256" key="1">
    <source>
        <dbReference type="SAM" id="Phobius"/>
    </source>
</evidence>
<name>A0AAN9R6H9_CANGL</name>
<dbReference type="AlphaFoldDB" id="A0AAN9R6H9"/>
<evidence type="ECO:0000313" key="3">
    <source>
        <dbReference type="Proteomes" id="UP001367508"/>
    </source>
</evidence>
<comment type="caution">
    <text evidence="2">The sequence shown here is derived from an EMBL/GenBank/DDBJ whole genome shotgun (WGS) entry which is preliminary data.</text>
</comment>
<accession>A0AAN9R6H9</accession>
<sequence length="176" mass="19857">MCDDKGGLQKVEFSITIVVKFLQDQSLDSRFSIGLLNRNRPPANLHMNFHLQISEQDKTQCNSCAQLLAMYLVIKSQNRERKKHNQVLAGAKIFSGMISVIVFFCSLYTFEGFMGTIPIAWAPSPVCWSSTDDKKVDILEAFTDLHGYTYVRSDGSTELAPHARLTLVDPRLLQRA</sequence>